<dbReference type="EMBL" id="CP036434">
    <property type="protein sequence ID" value="QDV06969.1"/>
    <property type="molecule type" value="Genomic_DNA"/>
</dbReference>
<dbReference type="InterPro" id="IPR036397">
    <property type="entry name" value="RNaseH_sf"/>
</dbReference>
<gene>
    <name evidence="2" type="ORF">Poly30_24880</name>
</gene>
<evidence type="ECO:0000313" key="3">
    <source>
        <dbReference type="Proteomes" id="UP000320390"/>
    </source>
</evidence>
<evidence type="ECO:0000313" key="2">
    <source>
        <dbReference type="EMBL" id="QDV06969.1"/>
    </source>
</evidence>
<dbReference type="RefSeq" id="WP_145197624.1">
    <property type="nucleotide sequence ID" value="NZ_CP036434.1"/>
</dbReference>
<dbReference type="GO" id="GO:0015074">
    <property type="term" value="P:DNA integration"/>
    <property type="evidence" value="ECO:0007669"/>
    <property type="project" value="InterPro"/>
</dbReference>
<keyword evidence="3" id="KW-1185">Reference proteome</keyword>
<dbReference type="PROSITE" id="PS50994">
    <property type="entry name" value="INTEGRASE"/>
    <property type="match status" value="1"/>
</dbReference>
<accession>A0A518ES96</accession>
<dbReference type="GO" id="GO:0003676">
    <property type="term" value="F:nucleic acid binding"/>
    <property type="evidence" value="ECO:0007669"/>
    <property type="project" value="InterPro"/>
</dbReference>
<protein>
    <submittedName>
        <fullName evidence="2">Integrase core domain protein</fullName>
    </submittedName>
</protein>
<evidence type="ECO:0000259" key="1">
    <source>
        <dbReference type="PROSITE" id="PS50994"/>
    </source>
</evidence>
<dbReference type="Pfam" id="PF00665">
    <property type="entry name" value="rve"/>
    <property type="match status" value="1"/>
</dbReference>
<organism evidence="2 3">
    <name type="scientific">Saltatorellus ferox</name>
    <dbReference type="NCBI Taxonomy" id="2528018"/>
    <lineage>
        <taxon>Bacteria</taxon>
        <taxon>Pseudomonadati</taxon>
        <taxon>Planctomycetota</taxon>
        <taxon>Planctomycetia</taxon>
        <taxon>Planctomycetia incertae sedis</taxon>
        <taxon>Saltatorellus</taxon>
    </lineage>
</organism>
<dbReference type="InterPro" id="IPR012337">
    <property type="entry name" value="RNaseH-like_sf"/>
</dbReference>
<dbReference type="Gene3D" id="3.30.420.10">
    <property type="entry name" value="Ribonuclease H-like superfamily/Ribonuclease H"/>
    <property type="match status" value="1"/>
</dbReference>
<dbReference type="AlphaFoldDB" id="A0A518ES96"/>
<dbReference type="OrthoDB" id="9798664at2"/>
<reference evidence="2 3" key="1">
    <citation type="submission" date="2019-02" db="EMBL/GenBank/DDBJ databases">
        <title>Deep-cultivation of Planctomycetes and their phenomic and genomic characterization uncovers novel biology.</title>
        <authorList>
            <person name="Wiegand S."/>
            <person name="Jogler M."/>
            <person name="Boedeker C."/>
            <person name="Pinto D."/>
            <person name="Vollmers J."/>
            <person name="Rivas-Marin E."/>
            <person name="Kohn T."/>
            <person name="Peeters S.H."/>
            <person name="Heuer A."/>
            <person name="Rast P."/>
            <person name="Oberbeckmann S."/>
            <person name="Bunk B."/>
            <person name="Jeske O."/>
            <person name="Meyerdierks A."/>
            <person name="Storesund J.E."/>
            <person name="Kallscheuer N."/>
            <person name="Luecker S."/>
            <person name="Lage O.M."/>
            <person name="Pohl T."/>
            <person name="Merkel B.J."/>
            <person name="Hornburger P."/>
            <person name="Mueller R.-W."/>
            <person name="Bruemmer F."/>
            <person name="Labrenz M."/>
            <person name="Spormann A.M."/>
            <person name="Op den Camp H."/>
            <person name="Overmann J."/>
            <person name="Amann R."/>
            <person name="Jetten M.S.M."/>
            <person name="Mascher T."/>
            <person name="Medema M.H."/>
            <person name="Devos D.P."/>
            <person name="Kaster A.-K."/>
            <person name="Ovreas L."/>
            <person name="Rohde M."/>
            <person name="Galperin M.Y."/>
            <person name="Jogler C."/>
        </authorList>
    </citation>
    <scope>NUCLEOTIDE SEQUENCE [LARGE SCALE GENOMIC DNA]</scope>
    <source>
        <strain evidence="2 3">Poly30</strain>
    </source>
</reference>
<feature type="domain" description="Integrase catalytic" evidence="1">
    <location>
        <begin position="162"/>
        <end position="342"/>
    </location>
</feature>
<dbReference type="SUPFAM" id="SSF53098">
    <property type="entry name" value="Ribonuclease H-like"/>
    <property type="match status" value="1"/>
</dbReference>
<proteinExistence type="predicted"/>
<dbReference type="Proteomes" id="UP000320390">
    <property type="component" value="Chromosome"/>
</dbReference>
<name>A0A518ES96_9BACT</name>
<sequence length="500" mass="55990">MAEISSEARRELVVAFSARYRDSSKNEKTLILDEFVSVTGFHRNHSTRLLKAGGVSAEQKPRRQHTRVYDEAVAQSLIVLWEASDRICGKRLKRLLPVLIDSLTRHGHLNLDEEVRSKLLRASASTIDRILAPARSKTKRRPAKRPLSVGGQVPVRTAGGWDDPLPGFVEVDLFAHCGGSVAGRFNHTLTVTDIHSGWTECIALVVRDSSLVVKGLESLCATMPFALRSIDTDNGSEFINDAVLQFSKDHDLDFTRSRPYRKNDQAWVEQKNGSVVRRLVGYGRLSGLVAAESLSRLYSSSRLFVNFFQPSFKLLSKERVGARVRKTYSPPATPAARLLDSEHLDAQAKDKLRTVVASLDPLQLLDEIRTMQRHLAGLVAGTLDHAPPARSADLERFLASLESAWRDGEVRPTHRAKQAAERHWRTRQDPFVGVWPEVLGWLELEPDTTAKEIFDRLSEANPSKFSSGQLRTLQRRVGEWRAHAVRRLMFADEPAPPSAP</sequence>
<dbReference type="InterPro" id="IPR001584">
    <property type="entry name" value="Integrase_cat-core"/>
</dbReference>